<dbReference type="PROSITE" id="PS50297">
    <property type="entry name" value="ANK_REP_REGION"/>
    <property type="match status" value="2"/>
</dbReference>
<proteinExistence type="predicted"/>
<accession>A0A8H7BX60</accession>
<dbReference type="InterPro" id="IPR002110">
    <property type="entry name" value="Ankyrin_rpt"/>
</dbReference>
<evidence type="ECO:0000256" key="4">
    <source>
        <dbReference type="SAM" id="MobiDB-lite"/>
    </source>
</evidence>
<feature type="region of interest" description="Disordered" evidence="4">
    <location>
        <begin position="139"/>
        <end position="164"/>
    </location>
</feature>
<dbReference type="SMART" id="SM00248">
    <property type="entry name" value="ANK"/>
    <property type="match status" value="3"/>
</dbReference>
<keyword evidence="2 3" id="KW-0040">ANK repeat</keyword>
<name>A0A8H7BX60_9FUNG</name>
<protein>
    <submittedName>
        <fullName evidence="5">Uncharacterized protein</fullName>
    </submittedName>
</protein>
<evidence type="ECO:0000313" key="6">
    <source>
        <dbReference type="Proteomes" id="UP000605846"/>
    </source>
</evidence>
<evidence type="ECO:0000313" key="5">
    <source>
        <dbReference type="EMBL" id="KAF7729539.1"/>
    </source>
</evidence>
<feature type="compositionally biased region" description="Acidic residues" evidence="4">
    <location>
        <begin position="139"/>
        <end position="151"/>
    </location>
</feature>
<dbReference type="AlphaFoldDB" id="A0A8H7BX60"/>
<dbReference type="Pfam" id="PF13637">
    <property type="entry name" value="Ank_4"/>
    <property type="match status" value="1"/>
</dbReference>
<dbReference type="PANTHER" id="PTHR24126">
    <property type="entry name" value="ANKYRIN REPEAT, PH AND SEC7 DOMAIN CONTAINING PROTEIN SECG-RELATED"/>
    <property type="match status" value="1"/>
</dbReference>
<comment type="caution">
    <text evidence="5">The sequence shown here is derived from an EMBL/GenBank/DDBJ whole genome shotgun (WGS) entry which is preliminary data.</text>
</comment>
<dbReference type="SUPFAM" id="SSF48403">
    <property type="entry name" value="Ankyrin repeat"/>
    <property type="match status" value="1"/>
</dbReference>
<dbReference type="PRINTS" id="PR01415">
    <property type="entry name" value="ANKYRIN"/>
</dbReference>
<sequence>MVDNQELLDDVIYCARYGELEDLQTAKPAAEYYVSGDESGNTALHMASANNHKDIVAWILDQLKPSSDVASRVNVQNEQGNTPLHWAALNGHLEIVELLVGAGADCKLKNNAGKTPIYEAQQRSHEKIAEFFLQTMIEEEPEEPMDEDEQYVETGVPEQSSNSA</sequence>
<evidence type="ECO:0000256" key="2">
    <source>
        <dbReference type="ARBA" id="ARBA00023043"/>
    </source>
</evidence>
<gene>
    <name evidence="5" type="ORF">EC973_004213</name>
</gene>
<keyword evidence="1" id="KW-0677">Repeat</keyword>
<keyword evidence="6" id="KW-1185">Reference proteome</keyword>
<organism evidence="5 6">
    <name type="scientific">Apophysomyces ossiformis</name>
    <dbReference type="NCBI Taxonomy" id="679940"/>
    <lineage>
        <taxon>Eukaryota</taxon>
        <taxon>Fungi</taxon>
        <taxon>Fungi incertae sedis</taxon>
        <taxon>Mucoromycota</taxon>
        <taxon>Mucoromycotina</taxon>
        <taxon>Mucoromycetes</taxon>
        <taxon>Mucorales</taxon>
        <taxon>Mucorineae</taxon>
        <taxon>Mucoraceae</taxon>
        <taxon>Apophysomyces</taxon>
    </lineage>
</organism>
<dbReference type="Proteomes" id="UP000605846">
    <property type="component" value="Unassembled WGS sequence"/>
</dbReference>
<evidence type="ECO:0000256" key="3">
    <source>
        <dbReference type="PROSITE-ProRule" id="PRU00023"/>
    </source>
</evidence>
<dbReference type="PANTHER" id="PTHR24126:SF14">
    <property type="entry name" value="ANK_REP_REGION DOMAIN-CONTAINING PROTEIN"/>
    <property type="match status" value="1"/>
</dbReference>
<evidence type="ECO:0000256" key="1">
    <source>
        <dbReference type="ARBA" id="ARBA00022737"/>
    </source>
</evidence>
<dbReference type="EMBL" id="JABAYA010000024">
    <property type="protein sequence ID" value="KAF7729539.1"/>
    <property type="molecule type" value="Genomic_DNA"/>
</dbReference>
<feature type="repeat" description="ANK" evidence="3">
    <location>
        <begin position="79"/>
        <end position="111"/>
    </location>
</feature>
<dbReference type="Gene3D" id="1.25.40.20">
    <property type="entry name" value="Ankyrin repeat-containing domain"/>
    <property type="match status" value="1"/>
</dbReference>
<dbReference type="PROSITE" id="PS50088">
    <property type="entry name" value="ANK_REPEAT"/>
    <property type="match status" value="2"/>
</dbReference>
<reference evidence="5" key="1">
    <citation type="submission" date="2020-01" db="EMBL/GenBank/DDBJ databases">
        <title>Genome Sequencing of Three Apophysomyces-Like Fungal Strains Confirms a Novel Fungal Genus in the Mucoromycota with divergent Burkholderia-like Endosymbiotic Bacteria.</title>
        <authorList>
            <person name="Stajich J.E."/>
            <person name="Macias A.M."/>
            <person name="Carter-House D."/>
            <person name="Lovett B."/>
            <person name="Kasson L.R."/>
            <person name="Berry K."/>
            <person name="Grigoriev I."/>
            <person name="Chang Y."/>
            <person name="Spatafora J."/>
            <person name="Kasson M.T."/>
        </authorList>
    </citation>
    <scope>NUCLEOTIDE SEQUENCE</scope>
    <source>
        <strain evidence="5">NRRL A-21654</strain>
    </source>
</reference>
<dbReference type="OrthoDB" id="10057496at2759"/>
<feature type="repeat" description="ANK" evidence="3">
    <location>
        <begin position="39"/>
        <end position="61"/>
    </location>
</feature>
<dbReference type="Pfam" id="PF12796">
    <property type="entry name" value="Ank_2"/>
    <property type="match status" value="1"/>
</dbReference>
<dbReference type="InterPro" id="IPR036770">
    <property type="entry name" value="Ankyrin_rpt-contain_sf"/>
</dbReference>